<name>A0ABY5DZH3_9ACTN</name>
<dbReference type="RefSeq" id="WP_254572642.1">
    <property type="nucleotide sequence ID" value="NZ_CP098502.1"/>
</dbReference>
<evidence type="ECO:0000313" key="3">
    <source>
        <dbReference type="Proteomes" id="UP001056035"/>
    </source>
</evidence>
<protein>
    <submittedName>
        <fullName evidence="2">Uncharacterized protein</fullName>
    </submittedName>
</protein>
<proteinExistence type="predicted"/>
<dbReference type="EMBL" id="CP098502">
    <property type="protein sequence ID" value="UTI65964.1"/>
    <property type="molecule type" value="Genomic_DNA"/>
</dbReference>
<feature type="signal peptide" evidence="1">
    <location>
        <begin position="1"/>
        <end position="19"/>
    </location>
</feature>
<reference evidence="2 3" key="1">
    <citation type="submission" date="2022-06" db="EMBL/GenBank/DDBJ databases">
        <title>Paraconexibacter antarcticus.</title>
        <authorList>
            <person name="Kim C.S."/>
        </authorList>
    </citation>
    <scope>NUCLEOTIDE SEQUENCE [LARGE SCALE GENOMIC DNA]</scope>
    <source>
        <strain evidence="2 3">02-257</strain>
    </source>
</reference>
<evidence type="ECO:0000256" key="1">
    <source>
        <dbReference type="SAM" id="SignalP"/>
    </source>
</evidence>
<organism evidence="2 3">
    <name type="scientific">Paraconexibacter antarcticus</name>
    <dbReference type="NCBI Taxonomy" id="2949664"/>
    <lineage>
        <taxon>Bacteria</taxon>
        <taxon>Bacillati</taxon>
        <taxon>Actinomycetota</taxon>
        <taxon>Thermoleophilia</taxon>
        <taxon>Solirubrobacterales</taxon>
        <taxon>Paraconexibacteraceae</taxon>
        <taxon>Paraconexibacter</taxon>
    </lineage>
</organism>
<evidence type="ECO:0000313" key="2">
    <source>
        <dbReference type="EMBL" id="UTI65964.1"/>
    </source>
</evidence>
<keyword evidence="3" id="KW-1185">Reference proteome</keyword>
<feature type="chain" id="PRO_5045228631" evidence="1">
    <location>
        <begin position="20"/>
        <end position="251"/>
    </location>
</feature>
<gene>
    <name evidence="2" type="ORF">NBH00_07075</name>
</gene>
<accession>A0ABY5DZH3</accession>
<keyword evidence="1" id="KW-0732">Signal</keyword>
<sequence>MSALAARVAAFLVAPAFPAAGEAAGDRDDHDGRDLAAALPPIAGDRDAQARAAGRAASTPPSAQITLLGGGGAAGPLAVDVARAVATRERRRVAVTAVWGGPAPAAPRGPAIARAERLAVELAALPVLSAGAVTAGGTGIVVVLPADPSSAVAALGDVRAAAGGDASLVLVVGAPRPAALDRVLADQDVIALVLPADAVAGLEALAVEALGALAPGAAVVTVAVPGTALPRPLRHRPLVRRIVDALDGPDA</sequence>
<dbReference type="Proteomes" id="UP001056035">
    <property type="component" value="Chromosome"/>
</dbReference>